<feature type="coiled-coil region" evidence="1">
    <location>
        <begin position="183"/>
        <end position="217"/>
    </location>
</feature>
<feature type="coiled-coil region" evidence="1">
    <location>
        <begin position="744"/>
        <end position="876"/>
    </location>
</feature>
<evidence type="ECO:0000256" key="1">
    <source>
        <dbReference type="SAM" id="Coils"/>
    </source>
</evidence>
<dbReference type="AlphaFoldDB" id="A0A8H7UNC4"/>
<feature type="compositionally biased region" description="Low complexity" evidence="2">
    <location>
        <begin position="34"/>
        <end position="50"/>
    </location>
</feature>
<keyword evidence="4" id="KW-1185">Reference proteome</keyword>
<dbReference type="EMBL" id="JAEPRA010000002">
    <property type="protein sequence ID" value="KAG2188077.1"/>
    <property type="molecule type" value="Genomic_DNA"/>
</dbReference>
<feature type="coiled-coil region" evidence="1">
    <location>
        <begin position="568"/>
        <end position="693"/>
    </location>
</feature>
<feature type="coiled-coil region" evidence="1">
    <location>
        <begin position="465"/>
        <end position="499"/>
    </location>
</feature>
<organism evidence="3 4">
    <name type="scientific">Umbelopsis vinacea</name>
    <dbReference type="NCBI Taxonomy" id="44442"/>
    <lineage>
        <taxon>Eukaryota</taxon>
        <taxon>Fungi</taxon>
        <taxon>Fungi incertae sedis</taxon>
        <taxon>Mucoromycota</taxon>
        <taxon>Mucoromycotina</taxon>
        <taxon>Umbelopsidomycetes</taxon>
        <taxon>Umbelopsidales</taxon>
        <taxon>Umbelopsidaceae</taxon>
        <taxon>Umbelopsis</taxon>
    </lineage>
</organism>
<accession>A0A8H7UNC4</accession>
<name>A0A8H7UNC4_9FUNG</name>
<feature type="region of interest" description="Disordered" evidence="2">
    <location>
        <begin position="1"/>
        <end position="62"/>
    </location>
</feature>
<keyword evidence="1" id="KW-0175">Coiled coil</keyword>
<comment type="caution">
    <text evidence="3">The sequence shown here is derived from an EMBL/GenBank/DDBJ whole genome shotgun (WGS) entry which is preliminary data.</text>
</comment>
<dbReference type="OrthoDB" id="2394254at2759"/>
<evidence type="ECO:0000256" key="2">
    <source>
        <dbReference type="SAM" id="MobiDB-lite"/>
    </source>
</evidence>
<dbReference type="Proteomes" id="UP000612746">
    <property type="component" value="Unassembled WGS sequence"/>
</dbReference>
<sequence>MTRSSHDSFASDSLLSERRNSAATTTDDDDEDSLFSSSSLSRLKLSPHSSCEGDESETDTVVTVPSHSDLKSFFGNTTYVNQKPSSINGGSTNLVHTLSNLEEHIRLSQQDAVKQSRQVTEMKQHLNKLKFDHDVRLTADSIPLPLRQKMIARIDDFFNQQHKDGLPKSLTKDLSDQLQHLNRRQLVDQLMSFQQKYSDLTQDVDILKRDHQRLEGTISVQQTMHASLIEKIDSVVEEFQNECDVQGTSYFISLASDTNEHVDPSQPLLLRDHTIHTHQIAFLHHLRRQLDTYHFPTESVGPIDQQGEDNTHILRSKLITAENQLATQQELQNDQIHQLSLQLATQNELIQNLKLKNMQLEEENRMLSEQTSQAQNIASHQDHKVQVLERKLEQSVQQAARISANLQTERAQWSTKMEQELEALENRKRQALATAQKAIDDRDQVIRDLKLKGTTSIYLGQEPDVNQISERCERLKYENEEMEKTIHRLRVEVSTTDEELSYVKQQCERKDLQIRKLETSVKASCQNGTNFQDSDSLVDGRKVQMLIALKDEADLNSLKMEQERHKAVEAAKALKIELRNVVAKLKQSKMDNAKLESTMLQCVNGNDMVKNKIDYLQDELAQADKRVAQAEKEKAEWELRTEVAKSETRKLGNQHQTLVDELSSQNENSMETMNHLQNNVMELDMALSKAQKQNQETQSVLSAVQSSLAEREGEISLIKIQLTRQIKDHEVIITSKQKVHQTALDRLQRQHEEELDRLRKLLADQHESNANRNKDIAYLQTARHVHMLEDKIKELEYTMESTYQQAQQQIQILEQRLHKEHAQASEAIERWESKERNWRMQLAGVEAEYWRRDSKIKEMEQEVVRLYSKNLELIKELAKWTP</sequence>
<reference evidence="3" key="1">
    <citation type="submission" date="2020-12" db="EMBL/GenBank/DDBJ databases">
        <title>Metabolic potential, ecology and presence of endohyphal bacteria is reflected in genomic diversity of Mucoromycotina.</title>
        <authorList>
            <person name="Muszewska A."/>
            <person name="Okrasinska A."/>
            <person name="Steczkiewicz K."/>
            <person name="Drgas O."/>
            <person name="Orlowska M."/>
            <person name="Perlinska-Lenart U."/>
            <person name="Aleksandrzak-Piekarczyk T."/>
            <person name="Szatraj K."/>
            <person name="Zielenkiewicz U."/>
            <person name="Pilsyk S."/>
            <person name="Malc E."/>
            <person name="Mieczkowski P."/>
            <person name="Kruszewska J.S."/>
            <person name="Biernat P."/>
            <person name="Pawlowska J."/>
        </authorList>
    </citation>
    <scope>NUCLEOTIDE SEQUENCE</scope>
    <source>
        <strain evidence="3">WA0000051536</strain>
    </source>
</reference>
<evidence type="ECO:0000313" key="3">
    <source>
        <dbReference type="EMBL" id="KAG2188077.1"/>
    </source>
</evidence>
<proteinExistence type="predicted"/>
<gene>
    <name evidence="3" type="ORF">INT44_000828</name>
</gene>
<feature type="coiled-coil region" evidence="1">
    <location>
        <begin position="336"/>
        <end position="441"/>
    </location>
</feature>
<evidence type="ECO:0000313" key="4">
    <source>
        <dbReference type="Proteomes" id="UP000612746"/>
    </source>
</evidence>
<protein>
    <submittedName>
        <fullName evidence="3">Uncharacterized protein</fullName>
    </submittedName>
</protein>